<keyword evidence="2" id="KW-0472">Membrane</keyword>
<keyword evidence="4" id="KW-1185">Reference proteome</keyword>
<protein>
    <submittedName>
        <fullName evidence="3">Uncharacterized protein</fullName>
    </submittedName>
</protein>
<comment type="caution">
    <text evidence="3">The sequence shown here is derived from an EMBL/GenBank/DDBJ whole genome shotgun (WGS) entry which is preliminary data.</text>
</comment>
<feature type="compositionally biased region" description="Basic and acidic residues" evidence="1">
    <location>
        <begin position="243"/>
        <end position="252"/>
    </location>
</feature>
<proteinExistence type="predicted"/>
<dbReference type="EMBL" id="ASPP01014242">
    <property type="protein sequence ID" value="ETO18929.1"/>
    <property type="molecule type" value="Genomic_DNA"/>
</dbReference>
<evidence type="ECO:0000256" key="1">
    <source>
        <dbReference type="SAM" id="MobiDB-lite"/>
    </source>
</evidence>
<feature type="region of interest" description="Disordered" evidence="1">
    <location>
        <begin position="307"/>
        <end position="328"/>
    </location>
</feature>
<feature type="compositionally biased region" description="Basic residues" evidence="1">
    <location>
        <begin position="355"/>
        <end position="368"/>
    </location>
</feature>
<feature type="compositionally biased region" description="Basic residues" evidence="1">
    <location>
        <begin position="253"/>
        <end position="262"/>
    </location>
</feature>
<feature type="region of interest" description="Disordered" evidence="1">
    <location>
        <begin position="818"/>
        <end position="877"/>
    </location>
</feature>
<feature type="transmembrane region" description="Helical" evidence="2">
    <location>
        <begin position="603"/>
        <end position="625"/>
    </location>
</feature>
<evidence type="ECO:0000313" key="4">
    <source>
        <dbReference type="Proteomes" id="UP000023152"/>
    </source>
</evidence>
<feature type="region of interest" description="Disordered" evidence="1">
    <location>
        <begin position="447"/>
        <end position="467"/>
    </location>
</feature>
<feature type="region of interest" description="Disordered" evidence="1">
    <location>
        <begin position="345"/>
        <end position="376"/>
    </location>
</feature>
<feature type="compositionally biased region" description="Low complexity" evidence="1">
    <location>
        <begin position="345"/>
        <end position="354"/>
    </location>
</feature>
<dbReference type="Proteomes" id="UP000023152">
    <property type="component" value="Unassembled WGS sequence"/>
</dbReference>
<evidence type="ECO:0000256" key="2">
    <source>
        <dbReference type="SAM" id="Phobius"/>
    </source>
</evidence>
<keyword evidence="2" id="KW-1133">Transmembrane helix</keyword>
<feature type="compositionally biased region" description="Basic residues" evidence="1">
    <location>
        <begin position="311"/>
        <end position="320"/>
    </location>
</feature>
<keyword evidence="2" id="KW-0812">Transmembrane</keyword>
<accession>X6MZN6</accession>
<feature type="region of interest" description="Disordered" evidence="1">
    <location>
        <begin position="243"/>
        <end position="263"/>
    </location>
</feature>
<feature type="region of interest" description="Disordered" evidence="1">
    <location>
        <begin position="535"/>
        <end position="574"/>
    </location>
</feature>
<reference evidence="3 4" key="1">
    <citation type="journal article" date="2013" name="Curr. Biol.">
        <title>The Genome of the Foraminiferan Reticulomyxa filosa.</title>
        <authorList>
            <person name="Glockner G."/>
            <person name="Hulsmann N."/>
            <person name="Schleicher M."/>
            <person name="Noegel A.A."/>
            <person name="Eichinger L."/>
            <person name="Gallinger C."/>
            <person name="Pawlowski J."/>
            <person name="Sierra R."/>
            <person name="Euteneuer U."/>
            <person name="Pillet L."/>
            <person name="Moustafa A."/>
            <person name="Platzer M."/>
            <person name="Groth M."/>
            <person name="Szafranski K."/>
            <person name="Schliwa M."/>
        </authorList>
    </citation>
    <scope>NUCLEOTIDE SEQUENCE [LARGE SCALE GENOMIC DNA]</scope>
</reference>
<name>X6MZN6_RETFI</name>
<dbReference type="AlphaFoldDB" id="X6MZN6"/>
<organism evidence="3 4">
    <name type="scientific">Reticulomyxa filosa</name>
    <dbReference type="NCBI Taxonomy" id="46433"/>
    <lineage>
        <taxon>Eukaryota</taxon>
        <taxon>Sar</taxon>
        <taxon>Rhizaria</taxon>
        <taxon>Retaria</taxon>
        <taxon>Foraminifera</taxon>
        <taxon>Monothalamids</taxon>
        <taxon>Reticulomyxidae</taxon>
        <taxon>Reticulomyxa</taxon>
    </lineage>
</organism>
<sequence length="950" mass="112103">MPVLKYTSKKELNWFEGKRIDSLPLVQKAHKAIRRRNANRDSEAKKYVLTKSRQRMCAKRKKREKETSWQWQRRCHQHGQRQRQRQRKIKMKRMNRIEKSNSKLRITLSYRKAQTFFHSSSRCKSKKKKWDGVHQYYWIQCRKKWSVLTEQQCGHELRKQIQRIPLSIIRTFTRSKQMSKKSCFSLARANVPLASHAFARRRRHHSHLQSFQENASVAIKQSTHVMEILPSANEETTNMFQLKEEHHEEENKKHIKNEKKKKRDEINSVNIDINCSFTEHSSEKQQRKKRSNKVVSNIGTIEEKCTDKQHCQKRRRRKKCEKSDLMPSKSSNVFVDDAIAIGNDQANQQQQQQYKRGKQKKKKQRMERKHIQDKHCKEQQQVLEAAVNKRIKEQQQQQRQWRWDKRTLQEWIQEICKEHPHLQWNSRAKFMAKQFLQIKLKEQRLKDTTTKARSADSAVSTSVGSVPMREETKIQTCRTLTTYNKTYKQHTKWTCQRIEKTRLHPRPSPSTAQWIRHTKHVVTRVSDIQIRSATDTLSPNQCPSVTHKNQPNKATKTKSPNTQSDPSQTNSTRQHTFASRIKSFNLSMYFQTNKLISIYNPHIYVYIHIYFIIIIIIIVIIHLFIHTPLQKKKKKKKYEQFKENLSTYLRKTIIQLPTTTQTKLKCVALKCFIVDKISNIVCCYIKQNMMNLIPASNFGAELMVRAIFFGQTIGWFTEQRQLLCKHDSHKNSGVAHTPTTDATHQHGIQSSCFASEHSFDAAIGSSFQSFRFCFFFFFFAREEGEGALEKKKYIYTYMSVHTRKRKLKSMTESEEICTSQDAKRSMLPFPDSSTDVEATAEDPQVSEQKQKEDDKAVGMGSDESPVCAMKRPRRSHNETAKTPMLTIPKHLFSMQSASYSISGQTGSWRIQFFKSMFDSVTYMYMHIYLIKLKKKKKNIIKNKKNNNNNE</sequence>
<gene>
    <name evidence="3" type="ORF">RFI_18317</name>
</gene>
<evidence type="ECO:0000313" key="3">
    <source>
        <dbReference type="EMBL" id="ETO18929.1"/>
    </source>
</evidence>